<evidence type="ECO:0000259" key="19">
    <source>
        <dbReference type="Pfam" id="PF00694"/>
    </source>
</evidence>
<dbReference type="NCBIfam" id="NF009116">
    <property type="entry name" value="PRK12466.1"/>
    <property type="match status" value="1"/>
</dbReference>
<gene>
    <name evidence="20" type="primary">LEU1</name>
    <name evidence="20" type="ORF">SO694_00017333</name>
</gene>
<dbReference type="Gene3D" id="3.20.19.10">
    <property type="entry name" value="Aconitase, domain 4"/>
    <property type="match status" value="1"/>
</dbReference>
<evidence type="ECO:0000313" key="21">
    <source>
        <dbReference type="Proteomes" id="UP001363151"/>
    </source>
</evidence>
<evidence type="ECO:0000256" key="7">
    <source>
        <dbReference type="ARBA" id="ARBA00022430"/>
    </source>
</evidence>
<dbReference type="InterPro" id="IPR015928">
    <property type="entry name" value="Aconitase/3IPM_dehydase_swvl"/>
</dbReference>
<comment type="pathway">
    <text evidence="4">Amino-acid biosynthesis; L-leucine biosynthesis; L-leucine from 3-methyl-2-oxobutanoate: step 2/4.</text>
</comment>
<keyword evidence="13" id="KW-0456">Lyase</keyword>
<keyword evidence="17" id="KW-0732">Signal</keyword>
<dbReference type="PANTHER" id="PTHR43822:SF9">
    <property type="entry name" value="3-ISOPROPYLMALATE DEHYDRATASE"/>
    <property type="match status" value="1"/>
</dbReference>
<dbReference type="InterPro" id="IPR033940">
    <property type="entry name" value="IPMI_Swivel"/>
</dbReference>
<evidence type="ECO:0000256" key="16">
    <source>
        <dbReference type="ARBA" id="ARBA00033368"/>
    </source>
</evidence>
<evidence type="ECO:0000256" key="10">
    <source>
        <dbReference type="ARBA" id="ARBA00022723"/>
    </source>
</evidence>
<feature type="chain" id="PRO_5046459608" description="3-isopropylmalate dehydratase" evidence="17">
    <location>
        <begin position="18"/>
        <end position="797"/>
    </location>
</feature>
<evidence type="ECO:0000256" key="6">
    <source>
        <dbReference type="ARBA" id="ARBA00014371"/>
    </source>
</evidence>
<dbReference type="NCBIfam" id="NF002458">
    <property type="entry name" value="PRK01641.1"/>
    <property type="match status" value="1"/>
</dbReference>
<dbReference type="PRINTS" id="PR00415">
    <property type="entry name" value="ACONITASE"/>
</dbReference>
<evidence type="ECO:0000256" key="12">
    <source>
        <dbReference type="ARBA" id="ARBA00023014"/>
    </source>
</evidence>
<dbReference type="HAMAP" id="MF_01026">
    <property type="entry name" value="LeuC_type1"/>
    <property type="match status" value="1"/>
</dbReference>
<dbReference type="PROSITE" id="PS00450">
    <property type="entry name" value="ACONITASE_1"/>
    <property type="match status" value="1"/>
</dbReference>
<evidence type="ECO:0000313" key="20">
    <source>
        <dbReference type="EMBL" id="KAK7242534.1"/>
    </source>
</evidence>
<evidence type="ECO:0000256" key="13">
    <source>
        <dbReference type="ARBA" id="ARBA00023239"/>
    </source>
</evidence>
<evidence type="ECO:0000256" key="14">
    <source>
        <dbReference type="ARBA" id="ARBA00023304"/>
    </source>
</evidence>
<keyword evidence="7" id="KW-0432">Leucine biosynthesis</keyword>
<dbReference type="InterPro" id="IPR033941">
    <property type="entry name" value="IPMI_cat"/>
</dbReference>
<evidence type="ECO:0000256" key="15">
    <source>
        <dbReference type="ARBA" id="ARBA00031631"/>
    </source>
</evidence>
<comment type="caution">
    <text evidence="20">The sequence shown here is derived from an EMBL/GenBank/DDBJ whole genome shotgun (WGS) entry which is preliminary data.</text>
</comment>
<comment type="cofactor">
    <cofactor evidence="2">
        <name>[4Fe-4S] cluster</name>
        <dbReference type="ChEBI" id="CHEBI:49883"/>
    </cofactor>
</comment>
<dbReference type="SUPFAM" id="SSF53732">
    <property type="entry name" value="Aconitase iron-sulfur domain"/>
    <property type="match status" value="1"/>
</dbReference>
<evidence type="ECO:0000256" key="4">
    <source>
        <dbReference type="ARBA" id="ARBA00004729"/>
    </source>
</evidence>
<dbReference type="NCBIfam" id="TIGR00170">
    <property type="entry name" value="leuC"/>
    <property type="match status" value="1"/>
</dbReference>
<dbReference type="InterPro" id="IPR050067">
    <property type="entry name" value="IPM_dehydratase_rel_enz"/>
</dbReference>
<dbReference type="CDD" id="cd01577">
    <property type="entry name" value="IPMI_Swivel"/>
    <property type="match status" value="1"/>
</dbReference>
<evidence type="ECO:0000256" key="5">
    <source>
        <dbReference type="ARBA" id="ARBA00011998"/>
    </source>
</evidence>
<evidence type="ECO:0000256" key="17">
    <source>
        <dbReference type="SAM" id="SignalP"/>
    </source>
</evidence>
<dbReference type="HAMAP" id="MF_01031">
    <property type="entry name" value="LeuD_type1"/>
    <property type="match status" value="1"/>
</dbReference>
<dbReference type="Proteomes" id="UP001363151">
    <property type="component" value="Unassembled WGS sequence"/>
</dbReference>
<organism evidence="20 21">
    <name type="scientific">Aureococcus anophagefferens</name>
    <name type="common">Harmful bloom alga</name>
    <dbReference type="NCBI Taxonomy" id="44056"/>
    <lineage>
        <taxon>Eukaryota</taxon>
        <taxon>Sar</taxon>
        <taxon>Stramenopiles</taxon>
        <taxon>Ochrophyta</taxon>
        <taxon>Pelagophyceae</taxon>
        <taxon>Pelagomonadales</taxon>
        <taxon>Pelagomonadaceae</taxon>
        <taxon>Aureococcus</taxon>
    </lineage>
</organism>
<comment type="function">
    <text evidence="3">Catalyzes the isomerization between 2-isopropylmalate and 3-isopropylmalate, via the formation of 2-isopropylmaleate.</text>
</comment>
<feature type="signal peptide" evidence="17">
    <location>
        <begin position="1"/>
        <end position="17"/>
    </location>
</feature>
<name>A0ABR1G1L2_AURAN</name>
<dbReference type="InterPro" id="IPR004430">
    <property type="entry name" value="3-IsopropMal_deHydase_lsu"/>
</dbReference>
<protein>
    <recommendedName>
        <fullName evidence="6">3-isopropylmalate dehydratase</fullName>
        <ecNumber evidence="5">4.2.1.33</ecNumber>
    </recommendedName>
    <alternativeName>
        <fullName evidence="15">Alpha-IPM isomerase</fullName>
    </alternativeName>
    <alternativeName>
        <fullName evidence="16">Isopropylmalate isomerase</fullName>
    </alternativeName>
</protein>
<proteinExistence type="inferred from homology"/>
<comment type="catalytic activity">
    <reaction evidence="1">
        <text>(2R,3S)-3-isopropylmalate = (2S)-2-isopropylmalate</text>
        <dbReference type="Rhea" id="RHEA:32287"/>
        <dbReference type="ChEBI" id="CHEBI:1178"/>
        <dbReference type="ChEBI" id="CHEBI:35121"/>
        <dbReference type="EC" id="4.2.1.33"/>
    </reaction>
</comment>
<keyword evidence="14" id="KW-0100">Branched-chain amino acid biosynthesis</keyword>
<keyword evidence="11" id="KW-0408">Iron</keyword>
<keyword evidence="10" id="KW-0479">Metal-binding</keyword>
<keyword evidence="9" id="KW-0028">Amino-acid biosynthesis</keyword>
<evidence type="ECO:0000259" key="18">
    <source>
        <dbReference type="Pfam" id="PF00330"/>
    </source>
</evidence>
<keyword evidence="12" id="KW-0411">Iron-sulfur</keyword>
<reference evidence="20 21" key="1">
    <citation type="submission" date="2024-03" db="EMBL/GenBank/DDBJ databases">
        <title>Aureococcus anophagefferens CCMP1851 and Kratosvirus quantuckense: Draft genome of a second virus-susceptible host strain in the model system.</title>
        <authorList>
            <person name="Chase E."/>
            <person name="Truchon A.R."/>
            <person name="Schepens W."/>
            <person name="Wilhelm S.W."/>
        </authorList>
    </citation>
    <scope>NUCLEOTIDE SEQUENCE [LARGE SCALE GENOMIC DNA]</scope>
    <source>
        <strain evidence="20 21">CCMP1851</strain>
    </source>
</reference>
<dbReference type="CDD" id="cd01583">
    <property type="entry name" value="IPMI"/>
    <property type="match status" value="1"/>
</dbReference>
<dbReference type="EC" id="4.2.1.33" evidence="5"/>
<dbReference type="Gene3D" id="3.30.499.10">
    <property type="entry name" value="Aconitase, domain 3"/>
    <property type="match status" value="2"/>
</dbReference>
<keyword evidence="21" id="KW-1185">Reference proteome</keyword>
<evidence type="ECO:0000256" key="2">
    <source>
        <dbReference type="ARBA" id="ARBA00001966"/>
    </source>
</evidence>
<dbReference type="NCBIfam" id="NF004016">
    <property type="entry name" value="PRK05478.1"/>
    <property type="match status" value="1"/>
</dbReference>
<dbReference type="InterPro" id="IPR036008">
    <property type="entry name" value="Aconitase_4Fe-4S_dom"/>
</dbReference>
<dbReference type="InterPro" id="IPR000573">
    <property type="entry name" value="AconitaseA/IPMdHydase_ssu_swvl"/>
</dbReference>
<feature type="domain" description="Aconitase/3-isopropylmalate dehydratase large subunit alpha/beta/alpha" evidence="18">
    <location>
        <begin position="36"/>
        <end position="497"/>
    </location>
</feature>
<dbReference type="PANTHER" id="PTHR43822">
    <property type="entry name" value="HOMOACONITASE, MITOCHONDRIAL-RELATED"/>
    <property type="match status" value="1"/>
</dbReference>
<dbReference type="Pfam" id="PF00330">
    <property type="entry name" value="Aconitase"/>
    <property type="match status" value="1"/>
</dbReference>
<dbReference type="SUPFAM" id="SSF52016">
    <property type="entry name" value="LeuD/IlvD-like"/>
    <property type="match status" value="1"/>
</dbReference>
<dbReference type="InterPro" id="IPR018136">
    <property type="entry name" value="Aconitase_4Fe-4S_BS"/>
</dbReference>
<sequence>MIAAVLLASCASALVAPASRRAAPRTRMRAGLTLFDKIFRDHVVSEDDGGAALIYIDRHLVHEVTSPQAFEGLRLAGRPVRRPDCTLATVDHNVPTSNRDSFHSGTESVDTFLEDVASRTQVLALEENVADFGVKYFGMSDKRQGIVHIIGPEQGFTLPGTTCVCGDSHTATHGAFGALAFGIGTSEVEHVLATQTLPQKKVKNMLVRVDGPLRPGVTSKDIVLHVCGEIGTAGGTGCAIEFAGEAIRGLTMEGRMSISNMAIEAGARAGLIAPDQVTYDYLEGRPMCPTGAEWDAAVAYWDTLGSDADAAYDTTVIIDAKDIAPTVTWGTSPQDTAPITAVVPDPADAADAPRKAAMERSLAYMGLEPGTKLADVPVDMVFIGSCTNGRIEDMRAVAAVAEGRKVAANVERAMVVPGSGLVKEQAEAEGLDKILEAAGFEWREPGCSMCLAMNPDKLKPQERCASTSNRNFEGRQGNGGRTHLMSPIMAAAAAVTGTLTDVRDLLGDVENGSFEAPPESTPTIDAFFADATASTGPQINADATAGGGDGDAAAGGGMTPFVTLTGLAAPLDIQNIDTDMIIPKEFLKTIKRSGLGFAAFAELRYENPDVVATAGTPDVAVDRADFVLNQAPWQGAANILVAGDNFGCGSSREHAPWSINDMGIRSIISTSFADIFYNNCFKNGMLPIILPRDAVEDLLDAAAKCEQLTVDLPSQTVSRADGTGATYSFDVDPFRKNNLLKGLDDIGLTIANNADDIAKFEDKRSRVWPWLDGATTRVPDNMPVPLAASAQELQASR</sequence>
<evidence type="ECO:0000256" key="9">
    <source>
        <dbReference type="ARBA" id="ARBA00022605"/>
    </source>
</evidence>
<dbReference type="InterPro" id="IPR015931">
    <property type="entry name" value="Acnase/IPM_dHydase_lsu_aba_1/3"/>
</dbReference>
<keyword evidence="8" id="KW-0004">4Fe-4S</keyword>
<evidence type="ECO:0000256" key="8">
    <source>
        <dbReference type="ARBA" id="ARBA00022485"/>
    </source>
</evidence>
<accession>A0ABR1G1L2</accession>
<evidence type="ECO:0000256" key="3">
    <source>
        <dbReference type="ARBA" id="ARBA00002695"/>
    </source>
</evidence>
<dbReference type="Pfam" id="PF00694">
    <property type="entry name" value="Aconitase_C"/>
    <property type="match status" value="1"/>
</dbReference>
<evidence type="ECO:0000256" key="11">
    <source>
        <dbReference type="ARBA" id="ARBA00023004"/>
    </source>
</evidence>
<feature type="domain" description="Aconitase A/isopropylmalate dehydratase small subunit swivel" evidence="19">
    <location>
        <begin position="558"/>
        <end position="692"/>
    </location>
</feature>
<dbReference type="PROSITE" id="PS01244">
    <property type="entry name" value="ACONITASE_2"/>
    <property type="match status" value="1"/>
</dbReference>
<dbReference type="InterPro" id="IPR004431">
    <property type="entry name" value="3-IsopropMal_deHydase_ssu"/>
</dbReference>
<dbReference type="InterPro" id="IPR001030">
    <property type="entry name" value="Acoase/IPM_deHydtase_lsu_aba"/>
</dbReference>
<evidence type="ECO:0000256" key="1">
    <source>
        <dbReference type="ARBA" id="ARBA00000491"/>
    </source>
</evidence>
<dbReference type="EMBL" id="JBBJCI010000142">
    <property type="protein sequence ID" value="KAK7242534.1"/>
    <property type="molecule type" value="Genomic_DNA"/>
</dbReference>
<dbReference type="NCBIfam" id="TIGR00171">
    <property type="entry name" value="leuD"/>
    <property type="match status" value="1"/>
</dbReference>